<feature type="domain" description="Serine hydrolase" evidence="2">
    <location>
        <begin position="15"/>
        <end position="150"/>
    </location>
</feature>
<name>A0AAD6IV65_DREDA</name>
<proteinExistence type="predicted"/>
<dbReference type="Proteomes" id="UP001221413">
    <property type="component" value="Unassembled WGS sequence"/>
</dbReference>
<evidence type="ECO:0000313" key="3">
    <source>
        <dbReference type="EMBL" id="KAJ6259244.1"/>
    </source>
</evidence>
<keyword evidence="1" id="KW-0378">Hydrolase</keyword>
<dbReference type="GO" id="GO:0019748">
    <property type="term" value="P:secondary metabolic process"/>
    <property type="evidence" value="ECO:0007669"/>
    <property type="project" value="TreeGrafter"/>
</dbReference>
<dbReference type="PANTHER" id="PTHR48070:SF7">
    <property type="entry name" value="SERINE HYDROLASE FSH DOMAIN-CONTAINING PROTEIN-RELATED"/>
    <property type="match status" value="1"/>
</dbReference>
<dbReference type="SUPFAM" id="SSF53474">
    <property type="entry name" value="alpha/beta-Hydrolases"/>
    <property type="match status" value="1"/>
</dbReference>
<accession>A0AAD6IV65</accession>
<protein>
    <recommendedName>
        <fullName evidence="2">Serine hydrolase domain-containing protein</fullName>
    </recommendedName>
</protein>
<dbReference type="InterPro" id="IPR005645">
    <property type="entry name" value="FSH-like_dom"/>
</dbReference>
<sequence length="174" mass="19557">MFSDDDEYLAYYDPYNAQSMLTALHQLEKYIEEEGPFDGFLGFSHGCALTSTLLLGRASEKSRVPWQNPFKCAIFLAAGGPLDWEALHNNKLIWLDKSYNRSMINIPTAHIWAMNDKWGPSMSAVLEQICAPQARHGIVHNEGHTVPGRRSPEVLRGAIKAIRRTLQEVDTIAS</sequence>
<organism evidence="3 4">
    <name type="scientific">Drechslerella dactyloides</name>
    <name type="common">Nematode-trapping fungus</name>
    <name type="synonym">Arthrobotrys dactyloides</name>
    <dbReference type="NCBI Taxonomy" id="74499"/>
    <lineage>
        <taxon>Eukaryota</taxon>
        <taxon>Fungi</taxon>
        <taxon>Dikarya</taxon>
        <taxon>Ascomycota</taxon>
        <taxon>Pezizomycotina</taxon>
        <taxon>Orbiliomycetes</taxon>
        <taxon>Orbiliales</taxon>
        <taxon>Orbiliaceae</taxon>
        <taxon>Drechslerella</taxon>
    </lineage>
</organism>
<dbReference type="GO" id="GO:0005634">
    <property type="term" value="C:nucleus"/>
    <property type="evidence" value="ECO:0007669"/>
    <property type="project" value="TreeGrafter"/>
</dbReference>
<reference evidence="3" key="1">
    <citation type="submission" date="2023-01" db="EMBL/GenBank/DDBJ databases">
        <title>The chitinases involved in constricting ring structure development in the nematode-trapping fungus Drechslerella dactyloides.</title>
        <authorList>
            <person name="Wang R."/>
            <person name="Zhang L."/>
            <person name="Tang P."/>
            <person name="Li S."/>
            <person name="Liang L."/>
        </authorList>
    </citation>
    <scope>NUCLEOTIDE SEQUENCE</scope>
    <source>
        <strain evidence="3">YMF1.00031</strain>
    </source>
</reference>
<dbReference type="GO" id="GO:0005737">
    <property type="term" value="C:cytoplasm"/>
    <property type="evidence" value="ECO:0007669"/>
    <property type="project" value="TreeGrafter"/>
</dbReference>
<keyword evidence="4" id="KW-1185">Reference proteome</keyword>
<gene>
    <name evidence="3" type="ORF">Dda_6143</name>
</gene>
<dbReference type="EMBL" id="JAQGDS010000007">
    <property type="protein sequence ID" value="KAJ6259244.1"/>
    <property type="molecule type" value="Genomic_DNA"/>
</dbReference>
<dbReference type="InterPro" id="IPR029058">
    <property type="entry name" value="AB_hydrolase_fold"/>
</dbReference>
<evidence type="ECO:0000313" key="4">
    <source>
        <dbReference type="Proteomes" id="UP001221413"/>
    </source>
</evidence>
<evidence type="ECO:0000256" key="1">
    <source>
        <dbReference type="ARBA" id="ARBA00022801"/>
    </source>
</evidence>
<dbReference type="Pfam" id="PF03959">
    <property type="entry name" value="FSH1"/>
    <property type="match status" value="1"/>
</dbReference>
<dbReference type="AlphaFoldDB" id="A0AAD6IV65"/>
<dbReference type="PANTHER" id="PTHR48070">
    <property type="entry name" value="ESTERASE OVCA2"/>
    <property type="match status" value="1"/>
</dbReference>
<dbReference type="InterPro" id="IPR050593">
    <property type="entry name" value="LovG"/>
</dbReference>
<evidence type="ECO:0000259" key="2">
    <source>
        <dbReference type="Pfam" id="PF03959"/>
    </source>
</evidence>
<dbReference type="Gene3D" id="3.40.50.1820">
    <property type="entry name" value="alpha/beta hydrolase"/>
    <property type="match status" value="1"/>
</dbReference>
<comment type="caution">
    <text evidence="3">The sequence shown here is derived from an EMBL/GenBank/DDBJ whole genome shotgun (WGS) entry which is preliminary data.</text>
</comment>
<dbReference type="GO" id="GO:0016787">
    <property type="term" value="F:hydrolase activity"/>
    <property type="evidence" value="ECO:0007669"/>
    <property type="project" value="UniProtKB-KW"/>
</dbReference>